<dbReference type="InterPro" id="IPR016069">
    <property type="entry name" value="Translin_C"/>
</dbReference>
<dbReference type="SUPFAM" id="SSF74784">
    <property type="entry name" value="Translin"/>
    <property type="match status" value="1"/>
</dbReference>
<dbReference type="GO" id="GO:0016070">
    <property type="term" value="P:RNA metabolic process"/>
    <property type="evidence" value="ECO:0007669"/>
    <property type="project" value="InterPro"/>
</dbReference>
<dbReference type="InterPro" id="IPR016068">
    <property type="entry name" value="Translin_N"/>
</dbReference>
<comment type="similarity">
    <text evidence="3">Belongs to the translin family.</text>
</comment>
<proteinExistence type="inferred from homology"/>
<evidence type="ECO:0000256" key="5">
    <source>
        <dbReference type="ARBA" id="ARBA00022884"/>
    </source>
</evidence>
<dbReference type="InParanoid" id="A0A0C3BS53"/>
<dbReference type="PANTHER" id="PTHR10741">
    <property type="entry name" value="TRANSLIN AND TRANSLIN ASSOCIATED PROTEIN X"/>
    <property type="match status" value="1"/>
</dbReference>
<dbReference type="Gene3D" id="1.20.58.200">
    <property type="entry name" value="Translin, domain 2"/>
    <property type="match status" value="1"/>
</dbReference>
<dbReference type="OrthoDB" id="829at2759"/>
<keyword evidence="4" id="KW-0963">Cytoplasm</keyword>
<dbReference type="EMBL" id="KN832975">
    <property type="protein sequence ID" value="KIM89358.1"/>
    <property type="molecule type" value="Genomic_DNA"/>
</dbReference>
<evidence type="ECO:0000256" key="4">
    <source>
        <dbReference type="ARBA" id="ARBA00022490"/>
    </source>
</evidence>
<sequence length="228" mass="25611">MDAEDLNHINQLLDHDVELREKIKDQVTELDKKARTMVGLLNKIHSTPSNLIPALLDSVRPTLDSCREATAGLAALVPPSQFWRWKDQWANALRTVIFAASLVEYLASGKLISLAQVSDILGIKEEWKDRLAISAEDYLHGLISLVNELSRLAVNAVTLGNFEEPIRISLFVKDLFAGFSMLNLKNDTLRRRYDSLKYDIKKIEEVVYDVSLRKLAAPPVNDTAPTTS</sequence>
<dbReference type="CDD" id="cd14819">
    <property type="entry name" value="Translin"/>
    <property type="match status" value="1"/>
</dbReference>
<keyword evidence="5" id="KW-0694">RNA-binding</keyword>
<dbReference type="GO" id="GO:0005634">
    <property type="term" value="C:nucleus"/>
    <property type="evidence" value="ECO:0007669"/>
    <property type="project" value="UniProtKB-SubCell"/>
</dbReference>
<dbReference type="AlphaFoldDB" id="A0A0C3BS53"/>
<dbReference type="GO" id="GO:0003723">
    <property type="term" value="F:RNA binding"/>
    <property type="evidence" value="ECO:0007669"/>
    <property type="project" value="UniProtKB-KW"/>
</dbReference>
<protein>
    <recommendedName>
        <fullName evidence="10">Translin</fullName>
    </recommendedName>
</protein>
<dbReference type="Gene3D" id="1.20.58.190">
    <property type="entry name" value="Translin, domain 1"/>
    <property type="match status" value="1"/>
</dbReference>
<evidence type="ECO:0008006" key="10">
    <source>
        <dbReference type="Google" id="ProtNLM"/>
    </source>
</evidence>
<evidence type="ECO:0000256" key="1">
    <source>
        <dbReference type="ARBA" id="ARBA00004123"/>
    </source>
</evidence>
<dbReference type="GO" id="GO:0043565">
    <property type="term" value="F:sequence-specific DNA binding"/>
    <property type="evidence" value="ECO:0007669"/>
    <property type="project" value="InterPro"/>
</dbReference>
<dbReference type="FunCoup" id="A0A0C3BS53">
    <property type="interactions" value="913"/>
</dbReference>
<reference evidence="9" key="2">
    <citation type="submission" date="2015-01" db="EMBL/GenBank/DDBJ databases">
        <title>Evolutionary Origins and Diversification of the Mycorrhizal Mutualists.</title>
        <authorList>
            <consortium name="DOE Joint Genome Institute"/>
            <consortium name="Mycorrhizal Genomics Consortium"/>
            <person name="Kohler A."/>
            <person name="Kuo A."/>
            <person name="Nagy L.G."/>
            <person name="Floudas D."/>
            <person name="Copeland A."/>
            <person name="Barry K.W."/>
            <person name="Cichocki N."/>
            <person name="Veneault-Fourrey C."/>
            <person name="LaButti K."/>
            <person name="Lindquist E.A."/>
            <person name="Lipzen A."/>
            <person name="Lundell T."/>
            <person name="Morin E."/>
            <person name="Murat C."/>
            <person name="Riley R."/>
            <person name="Ohm R."/>
            <person name="Sun H."/>
            <person name="Tunlid A."/>
            <person name="Henrissat B."/>
            <person name="Grigoriev I.V."/>
            <person name="Hibbett D.S."/>
            <person name="Martin F."/>
        </authorList>
    </citation>
    <scope>NUCLEOTIDE SEQUENCE [LARGE SCALE GENOMIC DNA]</scope>
    <source>
        <strain evidence="9">F 1598</strain>
    </source>
</reference>
<evidence type="ECO:0000256" key="3">
    <source>
        <dbReference type="ARBA" id="ARBA00005902"/>
    </source>
</evidence>
<comment type="subcellular location">
    <subcellularLocation>
        <location evidence="2">Cytoplasm</location>
    </subcellularLocation>
    <subcellularLocation>
        <location evidence="1">Nucleus</location>
    </subcellularLocation>
</comment>
<dbReference type="GO" id="GO:0003697">
    <property type="term" value="F:single-stranded DNA binding"/>
    <property type="evidence" value="ECO:0007669"/>
    <property type="project" value="InterPro"/>
</dbReference>
<reference evidence="8 9" key="1">
    <citation type="submission" date="2014-04" db="EMBL/GenBank/DDBJ databases">
        <authorList>
            <consortium name="DOE Joint Genome Institute"/>
            <person name="Kuo A."/>
            <person name="Tarkka M."/>
            <person name="Buscot F."/>
            <person name="Kohler A."/>
            <person name="Nagy L.G."/>
            <person name="Floudas D."/>
            <person name="Copeland A."/>
            <person name="Barry K.W."/>
            <person name="Cichocki N."/>
            <person name="Veneault-Fourrey C."/>
            <person name="LaButti K."/>
            <person name="Lindquist E.A."/>
            <person name="Lipzen A."/>
            <person name="Lundell T."/>
            <person name="Morin E."/>
            <person name="Murat C."/>
            <person name="Sun H."/>
            <person name="Tunlid A."/>
            <person name="Henrissat B."/>
            <person name="Grigoriev I.V."/>
            <person name="Hibbett D.S."/>
            <person name="Martin F."/>
            <person name="Nordberg H.P."/>
            <person name="Cantor M.N."/>
            <person name="Hua S.X."/>
        </authorList>
    </citation>
    <scope>NUCLEOTIDE SEQUENCE [LARGE SCALE GENOMIC DNA]</scope>
    <source>
        <strain evidence="8 9">F 1598</strain>
    </source>
</reference>
<dbReference type="Pfam" id="PF01997">
    <property type="entry name" value="Translin"/>
    <property type="match status" value="1"/>
</dbReference>
<name>A0A0C3BS53_PILCF</name>
<keyword evidence="6" id="KW-0238">DNA-binding</keyword>
<keyword evidence="7" id="KW-0539">Nucleus</keyword>
<evidence type="ECO:0000256" key="2">
    <source>
        <dbReference type="ARBA" id="ARBA00004496"/>
    </source>
</evidence>
<dbReference type="GO" id="GO:0005737">
    <property type="term" value="C:cytoplasm"/>
    <property type="evidence" value="ECO:0007669"/>
    <property type="project" value="UniProtKB-SubCell"/>
</dbReference>
<dbReference type="STRING" id="765440.A0A0C3BS53"/>
<dbReference type="FunFam" id="1.20.58.200:FF:000002">
    <property type="entry name" value="Putative translin"/>
    <property type="match status" value="1"/>
</dbReference>
<dbReference type="HOGENOM" id="CLU_079179_0_0_1"/>
<gene>
    <name evidence="8" type="ORF">PILCRDRAFT_221784</name>
</gene>
<accession>A0A0C3BS53</accession>
<dbReference type="Proteomes" id="UP000054166">
    <property type="component" value="Unassembled WGS sequence"/>
</dbReference>
<organism evidence="8 9">
    <name type="scientific">Piloderma croceum (strain F 1598)</name>
    <dbReference type="NCBI Taxonomy" id="765440"/>
    <lineage>
        <taxon>Eukaryota</taxon>
        <taxon>Fungi</taxon>
        <taxon>Dikarya</taxon>
        <taxon>Basidiomycota</taxon>
        <taxon>Agaricomycotina</taxon>
        <taxon>Agaricomycetes</taxon>
        <taxon>Agaricomycetidae</taxon>
        <taxon>Atheliales</taxon>
        <taxon>Atheliaceae</taxon>
        <taxon>Piloderma</taxon>
    </lineage>
</organism>
<evidence type="ECO:0000313" key="9">
    <source>
        <dbReference type="Proteomes" id="UP000054166"/>
    </source>
</evidence>
<dbReference type="InterPro" id="IPR002848">
    <property type="entry name" value="Translin_fam"/>
</dbReference>
<dbReference type="InterPro" id="IPR033956">
    <property type="entry name" value="Translin"/>
</dbReference>
<keyword evidence="9" id="KW-1185">Reference proteome</keyword>
<dbReference type="InterPro" id="IPR036081">
    <property type="entry name" value="Translin_sf"/>
</dbReference>
<evidence type="ECO:0000256" key="6">
    <source>
        <dbReference type="ARBA" id="ARBA00023125"/>
    </source>
</evidence>
<evidence type="ECO:0000256" key="7">
    <source>
        <dbReference type="ARBA" id="ARBA00023242"/>
    </source>
</evidence>
<evidence type="ECO:0000313" key="8">
    <source>
        <dbReference type="EMBL" id="KIM89358.1"/>
    </source>
</evidence>